<proteinExistence type="inferred from homology"/>
<feature type="disulfide bond" evidence="6">
    <location>
        <begin position="82"/>
        <end position="122"/>
    </location>
</feature>
<accession>A0A8C8SU74</accession>
<dbReference type="PROSITE" id="PS00118">
    <property type="entry name" value="PA2_HIS"/>
    <property type="match status" value="1"/>
</dbReference>
<comment type="subcellular location">
    <subcellularLocation>
        <location evidence="1 8">Secreted</location>
    </subcellularLocation>
</comment>
<keyword evidence="3 6" id="KW-1015">Disulfide bond</keyword>
<dbReference type="Gene3D" id="1.20.90.10">
    <property type="entry name" value="Phospholipase A2 domain"/>
    <property type="match status" value="1"/>
</dbReference>
<feature type="binding site" evidence="5">
    <location>
        <position position="63"/>
    </location>
    <ligand>
        <name>Ca(2+)</name>
        <dbReference type="ChEBI" id="CHEBI:29108"/>
    </ligand>
</feature>
<name>A0A8C8SU74_9SAUR</name>
<feature type="binding site" evidence="5">
    <location>
        <position position="61"/>
    </location>
    <ligand>
        <name>Ca(2+)</name>
        <dbReference type="ChEBI" id="CHEBI:29108"/>
    </ligand>
</feature>
<evidence type="ECO:0000256" key="4">
    <source>
        <dbReference type="PIRSR" id="PIRSR601211-1"/>
    </source>
</evidence>
<feature type="disulfide bond" evidence="6">
    <location>
        <begin position="91"/>
        <end position="115"/>
    </location>
</feature>
<feature type="disulfide bond" evidence="6">
    <location>
        <begin position="81"/>
        <end position="156"/>
    </location>
</feature>
<evidence type="ECO:0000256" key="7">
    <source>
        <dbReference type="RuleBase" id="RU003654"/>
    </source>
</evidence>
<evidence type="ECO:0000313" key="11">
    <source>
        <dbReference type="Proteomes" id="UP000694393"/>
    </source>
</evidence>
<dbReference type="InterPro" id="IPR016090">
    <property type="entry name" value="PLA2-like_dom"/>
</dbReference>
<feature type="binding site" evidence="5">
    <location>
        <position position="80"/>
    </location>
    <ligand>
        <name>Ca(2+)</name>
        <dbReference type="ChEBI" id="CHEBI:29108"/>
    </ligand>
</feature>
<evidence type="ECO:0000256" key="1">
    <source>
        <dbReference type="ARBA" id="ARBA00004613"/>
    </source>
</evidence>
<dbReference type="Ensembl" id="ENSPCET00000025480.1">
    <property type="protein sequence ID" value="ENSPCEP00000024661.1"/>
    <property type="gene ID" value="ENSPCEG00000018625.1"/>
</dbReference>
<dbReference type="CDD" id="cd00125">
    <property type="entry name" value="PLA2c"/>
    <property type="match status" value="1"/>
</dbReference>
<feature type="disulfide bond" evidence="6">
    <location>
        <begin position="60"/>
        <end position="76"/>
    </location>
</feature>
<dbReference type="GO" id="GO:0005576">
    <property type="term" value="C:extracellular region"/>
    <property type="evidence" value="ECO:0007669"/>
    <property type="project" value="UniProtKB-SubCell"/>
</dbReference>
<dbReference type="GO" id="GO:0050482">
    <property type="term" value="P:arachidonate secretion"/>
    <property type="evidence" value="ECO:0007669"/>
    <property type="project" value="InterPro"/>
</dbReference>
<keyword evidence="5 8" id="KW-0106">Calcium</keyword>
<sequence>MVGSVAGSVVDVCPVPLVSPSVCLVLLPSAFGNLIQLADMIKNMTGKIALLNYNGYGCYCGLGGSKQPLDETDWCCHAHDCCYGNMSAHGCNPKMEFYSYSIHLGLIICSGKTLCQKLICECDKAAVACFQKAASTYHRKYLYYPNMFCKGPAPPC</sequence>
<dbReference type="InterPro" id="IPR033113">
    <property type="entry name" value="PLA2_histidine"/>
</dbReference>
<dbReference type="SMART" id="SM00085">
    <property type="entry name" value="PA2c"/>
    <property type="match status" value="1"/>
</dbReference>
<dbReference type="AlphaFoldDB" id="A0A8C8SU74"/>
<feature type="active site" evidence="4">
    <location>
        <position position="79"/>
    </location>
</feature>
<dbReference type="InterPro" id="IPR001211">
    <property type="entry name" value="PLA2"/>
</dbReference>
<feature type="binding site" evidence="5">
    <location>
        <position position="59"/>
    </location>
    <ligand>
        <name>Ca(2+)</name>
        <dbReference type="ChEBI" id="CHEBI:29108"/>
    </ligand>
</feature>
<feature type="disulfide bond" evidence="6">
    <location>
        <begin position="109"/>
        <end position="120"/>
    </location>
</feature>
<comment type="cofactor">
    <cofactor evidence="5">
        <name>Ca(2+)</name>
        <dbReference type="ChEBI" id="CHEBI:29108"/>
    </cofactor>
    <text evidence="5">Binds 1 Ca(2+) ion per subunit.</text>
</comment>
<keyword evidence="5" id="KW-0479">Metal-binding</keyword>
<dbReference type="PRINTS" id="PR00389">
    <property type="entry name" value="PHPHLIPASEA2"/>
</dbReference>
<keyword evidence="8" id="KW-0378">Hydrolase</keyword>
<comment type="catalytic activity">
    <reaction evidence="8">
        <text>a 1,2-diacyl-sn-glycero-3-phosphocholine + H2O = a 1-acyl-sn-glycero-3-phosphocholine + a fatty acid + H(+)</text>
        <dbReference type="Rhea" id="RHEA:15801"/>
        <dbReference type="ChEBI" id="CHEBI:15377"/>
        <dbReference type="ChEBI" id="CHEBI:15378"/>
        <dbReference type="ChEBI" id="CHEBI:28868"/>
        <dbReference type="ChEBI" id="CHEBI:57643"/>
        <dbReference type="ChEBI" id="CHEBI:58168"/>
        <dbReference type="EC" id="3.1.1.4"/>
    </reaction>
</comment>
<evidence type="ECO:0000256" key="2">
    <source>
        <dbReference type="ARBA" id="ARBA00022525"/>
    </source>
</evidence>
<evidence type="ECO:0000256" key="8">
    <source>
        <dbReference type="RuleBase" id="RU361236"/>
    </source>
</evidence>
<keyword evidence="2 8" id="KW-0964">Secreted</keyword>
<feature type="disulfide bond" evidence="6">
    <location>
        <begin position="75"/>
        <end position="129"/>
    </location>
</feature>
<dbReference type="PANTHER" id="PTHR11716:SF56">
    <property type="entry name" value="GROUP IIE SECRETORY PHOSPHOLIPASE A2"/>
    <property type="match status" value="1"/>
</dbReference>
<evidence type="ECO:0000259" key="9">
    <source>
        <dbReference type="SMART" id="SM00085"/>
    </source>
</evidence>
<keyword evidence="11" id="KW-1185">Reference proteome</keyword>
<feature type="disulfide bond" evidence="6">
    <location>
        <begin position="58"/>
        <end position="149"/>
    </location>
</feature>
<dbReference type="GO" id="GO:0016042">
    <property type="term" value="P:lipid catabolic process"/>
    <property type="evidence" value="ECO:0007669"/>
    <property type="project" value="InterPro"/>
</dbReference>
<protein>
    <recommendedName>
        <fullName evidence="8">Phospholipase A2</fullName>
        <ecNumber evidence="8">3.1.1.4</ecNumber>
    </recommendedName>
</protein>
<dbReference type="PANTHER" id="PTHR11716">
    <property type="entry name" value="PHOSPHOLIPASE A2 FAMILY MEMBER"/>
    <property type="match status" value="1"/>
</dbReference>
<reference evidence="10" key="2">
    <citation type="submission" date="2025-09" db="UniProtKB">
        <authorList>
            <consortium name="Ensembl"/>
        </authorList>
    </citation>
    <scope>IDENTIFICATION</scope>
</reference>
<dbReference type="InterPro" id="IPR033112">
    <property type="entry name" value="PLA2_Asp_AS"/>
</dbReference>
<comment type="similarity">
    <text evidence="7">Belongs to the phospholipase A2 family.</text>
</comment>
<dbReference type="Proteomes" id="UP000694393">
    <property type="component" value="Unplaced"/>
</dbReference>
<dbReference type="GO" id="GO:0005543">
    <property type="term" value="F:phospholipid binding"/>
    <property type="evidence" value="ECO:0007669"/>
    <property type="project" value="TreeGrafter"/>
</dbReference>
<evidence type="ECO:0000313" key="10">
    <source>
        <dbReference type="Ensembl" id="ENSPCEP00000024661.1"/>
    </source>
</evidence>
<dbReference type="SUPFAM" id="SSF48619">
    <property type="entry name" value="Phospholipase A2, PLA2"/>
    <property type="match status" value="1"/>
</dbReference>
<dbReference type="InterPro" id="IPR036444">
    <property type="entry name" value="PLipase_A2_dom_sf"/>
</dbReference>
<evidence type="ECO:0000256" key="6">
    <source>
        <dbReference type="PIRSR" id="PIRSR601211-3"/>
    </source>
</evidence>
<reference evidence="10" key="1">
    <citation type="submission" date="2025-08" db="UniProtKB">
        <authorList>
            <consortium name="Ensembl"/>
        </authorList>
    </citation>
    <scope>IDENTIFICATION</scope>
</reference>
<dbReference type="FunFam" id="1.20.90.10:FF:000001">
    <property type="entry name" value="Basic phospholipase A2 homolog"/>
    <property type="match status" value="1"/>
</dbReference>
<organism evidence="10 11">
    <name type="scientific">Pelusios castaneus</name>
    <name type="common">West African mud turtle</name>
    <dbReference type="NCBI Taxonomy" id="367368"/>
    <lineage>
        <taxon>Eukaryota</taxon>
        <taxon>Metazoa</taxon>
        <taxon>Chordata</taxon>
        <taxon>Craniata</taxon>
        <taxon>Vertebrata</taxon>
        <taxon>Euteleostomi</taxon>
        <taxon>Archelosauria</taxon>
        <taxon>Testudinata</taxon>
        <taxon>Testudines</taxon>
        <taxon>Pleurodira</taxon>
        <taxon>Pelomedusidae</taxon>
        <taxon>Pelusios</taxon>
    </lineage>
</organism>
<dbReference type="EC" id="3.1.1.4" evidence="8"/>
<evidence type="ECO:0000256" key="3">
    <source>
        <dbReference type="ARBA" id="ARBA00023157"/>
    </source>
</evidence>
<dbReference type="Pfam" id="PF00068">
    <property type="entry name" value="Phospholip_A2_1"/>
    <property type="match status" value="1"/>
</dbReference>
<dbReference type="PROSITE" id="PS00119">
    <property type="entry name" value="PA2_ASP"/>
    <property type="match status" value="1"/>
</dbReference>
<feature type="active site" evidence="4">
    <location>
        <position position="123"/>
    </location>
</feature>
<evidence type="ECO:0000256" key="5">
    <source>
        <dbReference type="PIRSR" id="PIRSR601211-2"/>
    </source>
</evidence>
<dbReference type="GO" id="GO:0006644">
    <property type="term" value="P:phospholipid metabolic process"/>
    <property type="evidence" value="ECO:0007669"/>
    <property type="project" value="InterPro"/>
</dbReference>
<feature type="domain" description="Phospholipase A2-like central" evidence="9">
    <location>
        <begin position="33"/>
        <end position="150"/>
    </location>
</feature>
<dbReference type="GO" id="GO:0005509">
    <property type="term" value="F:calcium ion binding"/>
    <property type="evidence" value="ECO:0007669"/>
    <property type="project" value="InterPro"/>
</dbReference>
<keyword evidence="8" id="KW-0443">Lipid metabolism</keyword>
<dbReference type="GO" id="GO:0047498">
    <property type="term" value="F:calcium-dependent phospholipase A2 activity"/>
    <property type="evidence" value="ECO:0007669"/>
    <property type="project" value="TreeGrafter"/>
</dbReference>